<feature type="signal peptide" evidence="1">
    <location>
        <begin position="1"/>
        <end position="19"/>
    </location>
</feature>
<dbReference type="OrthoDB" id="1448236at2"/>
<dbReference type="Proteomes" id="UP000032726">
    <property type="component" value="Chromosome"/>
</dbReference>
<name>A0A0D5YPD4_9FLAO</name>
<protein>
    <submittedName>
        <fullName evidence="2">Uncharacterized protein</fullName>
    </submittedName>
</protein>
<sequence>MKAILTIIAIVFFGVIASAQEAKGTAVENAVQTITVEKVETKKIFKKRHKVSRLYMFKNSRVKKELSFRTKRNRAKLA</sequence>
<keyword evidence="3" id="KW-1185">Reference proteome</keyword>
<organism evidence="2 3">
    <name type="scientific">Flagellimonas lutaonensis</name>
    <dbReference type="NCBI Taxonomy" id="516051"/>
    <lineage>
        <taxon>Bacteria</taxon>
        <taxon>Pseudomonadati</taxon>
        <taxon>Bacteroidota</taxon>
        <taxon>Flavobacteriia</taxon>
        <taxon>Flavobacteriales</taxon>
        <taxon>Flavobacteriaceae</taxon>
        <taxon>Flagellimonas</taxon>
    </lineage>
</organism>
<reference evidence="2 3" key="1">
    <citation type="submission" date="2015-03" db="EMBL/GenBank/DDBJ databases">
        <title>Complete genome sequence of Muricauda lutaonensis CC-HSB-11T, isolated from a coastal hot spring.</title>
        <authorList>
            <person name="Kim K.M."/>
        </authorList>
    </citation>
    <scope>NUCLEOTIDE SEQUENCE [LARGE SCALE GENOMIC DNA]</scope>
    <source>
        <strain evidence="2 3">CC-HSB-11</strain>
    </source>
</reference>
<dbReference type="HOGENOM" id="CLU_172382_0_0_10"/>
<dbReference type="KEGG" id="mlt:VC82_396"/>
<feature type="chain" id="PRO_5002300224" evidence="1">
    <location>
        <begin position="20"/>
        <end position="78"/>
    </location>
</feature>
<evidence type="ECO:0000313" key="3">
    <source>
        <dbReference type="Proteomes" id="UP000032726"/>
    </source>
</evidence>
<accession>A0A0D5YPD4</accession>
<proteinExistence type="predicted"/>
<gene>
    <name evidence="2" type="ORF">VC82_396</name>
</gene>
<dbReference type="EMBL" id="CP011071">
    <property type="protein sequence ID" value="AKA34077.1"/>
    <property type="molecule type" value="Genomic_DNA"/>
</dbReference>
<evidence type="ECO:0000256" key="1">
    <source>
        <dbReference type="SAM" id="SignalP"/>
    </source>
</evidence>
<keyword evidence="1" id="KW-0732">Signal</keyword>
<dbReference type="RefSeq" id="WP_045800886.1">
    <property type="nucleotide sequence ID" value="NZ_CP011071.1"/>
</dbReference>
<evidence type="ECO:0000313" key="2">
    <source>
        <dbReference type="EMBL" id="AKA34077.1"/>
    </source>
</evidence>
<dbReference type="AlphaFoldDB" id="A0A0D5YPD4"/>